<keyword evidence="2" id="KW-1185">Reference proteome</keyword>
<dbReference type="EMBL" id="JASCZI010073146">
    <property type="protein sequence ID" value="MED6142619.1"/>
    <property type="molecule type" value="Genomic_DNA"/>
</dbReference>
<organism evidence="1 2">
    <name type="scientific">Stylosanthes scabra</name>
    <dbReference type="NCBI Taxonomy" id="79078"/>
    <lineage>
        <taxon>Eukaryota</taxon>
        <taxon>Viridiplantae</taxon>
        <taxon>Streptophyta</taxon>
        <taxon>Embryophyta</taxon>
        <taxon>Tracheophyta</taxon>
        <taxon>Spermatophyta</taxon>
        <taxon>Magnoliopsida</taxon>
        <taxon>eudicotyledons</taxon>
        <taxon>Gunneridae</taxon>
        <taxon>Pentapetalae</taxon>
        <taxon>rosids</taxon>
        <taxon>fabids</taxon>
        <taxon>Fabales</taxon>
        <taxon>Fabaceae</taxon>
        <taxon>Papilionoideae</taxon>
        <taxon>50 kb inversion clade</taxon>
        <taxon>dalbergioids sensu lato</taxon>
        <taxon>Dalbergieae</taxon>
        <taxon>Pterocarpus clade</taxon>
        <taxon>Stylosanthes</taxon>
    </lineage>
</organism>
<protein>
    <submittedName>
        <fullName evidence="1">Uncharacterized protein</fullName>
    </submittedName>
</protein>
<accession>A0ABU6T285</accession>
<feature type="non-terminal residue" evidence="1">
    <location>
        <position position="92"/>
    </location>
</feature>
<dbReference type="Proteomes" id="UP001341840">
    <property type="component" value="Unassembled WGS sequence"/>
</dbReference>
<sequence length="92" mass="10107">MEGGDLHEAGKKGHEAMTNLKVCSFNGEPNSGNYGKLQGSHRNRQWWSRRERAATVAAVAPVYAFTFFQDLQPFLSLSLCLPVNPLVKDASG</sequence>
<reference evidence="1 2" key="1">
    <citation type="journal article" date="2023" name="Plants (Basel)">
        <title>Bridging the Gap: Combining Genomics and Transcriptomics Approaches to Understand Stylosanthes scabra, an Orphan Legume from the Brazilian Caatinga.</title>
        <authorList>
            <person name="Ferreira-Neto J.R.C."/>
            <person name="da Silva M.D."/>
            <person name="Binneck E."/>
            <person name="de Melo N.F."/>
            <person name="da Silva R.H."/>
            <person name="de Melo A.L.T.M."/>
            <person name="Pandolfi V."/>
            <person name="Bustamante F.O."/>
            <person name="Brasileiro-Vidal A.C."/>
            <person name="Benko-Iseppon A.M."/>
        </authorList>
    </citation>
    <scope>NUCLEOTIDE SEQUENCE [LARGE SCALE GENOMIC DNA]</scope>
    <source>
        <tissue evidence="1">Leaves</tissue>
    </source>
</reference>
<gene>
    <name evidence="1" type="ORF">PIB30_115499</name>
</gene>
<evidence type="ECO:0000313" key="2">
    <source>
        <dbReference type="Proteomes" id="UP001341840"/>
    </source>
</evidence>
<proteinExistence type="predicted"/>
<name>A0ABU6T285_9FABA</name>
<comment type="caution">
    <text evidence="1">The sequence shown here is derived from an EMBL/GenBank/DDBJ whole genome shotgun (WGS) entry which is preliminary data.</text>
</comment>
<evidence type="ECO:0000313" key="1">
    <source>
        <dbReference type="EMBL" id="MED6142619.1"/>
    </source>
</evidence>